<dbReference type="EMBL" id="LSRX01000811">
    <property type="protein sequence ID" value="OLP88494.1"/>
    <property type="molecule type" value="Genomic_DNA"/>
</dbReference>
<proteinExistence type="predicted"/>
<gene>
    <name evidence="2" type="ORF">AK812_SmicGene30161</name>
</gene>
<sequence length="517" mass="56454">MLRASPPAKEPPAKGAAPADGAGQPVSTSLSMGEGEREAAEESEECERECESESKYELALMIRDAVREELEDAKDGNLGFSALWAVVVVDLLEKGPSTRSFTEATIVPRLVDLGSPVIHEFGEECLWATEERHKLDGAFAVDVYGKKGGKNISRADVAHVPRSAKVCRAELGWKLCAPAKVVIEVASVRRLGFKPSRASVRYCIFYNKRPCRSLEDLAVLPTVGLPEFLRKDVDSNGLAKAAANSQLFHALALPLFEGRAGGSAAHYTTVTEWGRRLCRPSKTEEDSLKEAQVVQPDSLGGHRFAAALPVLAWAPPVGTLCVQSATSCCGVPVGRIDVFVDGIRLGETSSPYAEGDLAELEILVPPRELEISTELSGRPLTKQKALCVPREDVCLSVSVSVFLYVSPIPVEEDSKLEPEMMVFVCGHRKDIPEEAQPFHGVMRWDGGEQRLDAWRPVELGREDCLARLQSMTFHPDLGPGRAWSAQEWEDTSTEDCKACQFQRLLRAPVRVGNIVNL</sequence>
<accession>A0A1Q9D009</accession>
<reference evidence="2 3" key="1">
    <citation type="submission" date="2016-02" db="EMBL/GenBank/DDBJ databases">
        <title>Genome analysis of coral dinoflagellate symbionts highlights evolutionary adaptations to a symbiotic lifestyle.</title>
        <authorList>
            <person name="Aranda M."/>
            <person name="Li Y."/>
            <person name="Liew Y.J."/>
            <person name="Baumgarten S."/>
            <person name="Simakov O."/>
            <person name="Wilson M."/>
            <person name="Piel J."/>
            <person name="Ashoor H."/>
            <person name="Bougouffa S."/>
            <person name="Bajic V.B."/>
            <person name="Ryu T."/>
            <person name="Ravasi T."/>
            <person name="Bayer T."/>
            <person name="Micklem G."/>
            <person name="Kim H."/>
            <person name="Bhak J."/>
            <person name="Lajeunesse T.C."/>
            <person name="Voolstra C.R."/>
        </authorList>
    </citation>
    <scope>NUCLEOTIDE SEQUENCE [LARGE SCALE GENOMIC DNA]</scope>
    <source>
        <strain evidence="2 3">CCMP2467</strain>
    </source>
</reference>
<evidence type="ECO:0000313" key="2">
    <source>
        <dbReference type="EMBL" id="OLP88494.1"/>
    </source>
</evidence>
<protein>
    <submittedName>
        <fullName evidence="2">Uncharacterized protein</fullName>
    </submittedName>
</protein>
<comment type="caution">
    <text evidence="2">The sequence shown here is derived from an EMBL/GenBank/DDBJ whole genome shotgun (WGS) entry which is preliminary data.</text>
</comment>
<dbReference type="Proteomes" id="UP000186817">
    <property type="component" value="Unassembled WGS sequence"/>
</dbReference>
<name>A0A1Q9D009_SYMMI</name>
<evidence type="ECO:0000313" key="3">
    <source>
        <dbReference type="Proteomes" id="UP000186817"/>
    </source>
</evidence>
<keyword evidence="3" id="KW-1185">Reference proteome</keyword>
<feature type="compositionally biased region" description="Low complexity" evidence="1">
    <location>
        <begin position="13"/>
        <end position="25"/>
    </location>
</feature>
<feature type="region of interest" description="Disordered" evidence="1">
    <location>
        <begin position="1"/>
        <end position="51"/>
    </location>
</feature>
<evidence type="ECO:0000256" key="1">
    <source>
        <dbReference type="SAM" id="MobiDB-lite"/>
    </source>
</evidence>
<dbReference type="AlphaFoldDB" id="A0A1Q9D009"/>
<organism evidence="2 3">
    <name type="scientific">Symbiodinium microadriaticum</name>
    <name type="common">Dinoflagellate</name>
    <name type="synonym">Zooxanthella microadriatica</name>
    <dbReference type="NCBI Taxonomy" id="2951"/>
    <lineage>
        <taxon>Eukaryota</taxon>
        <taxon>Sar</taxon>
        <taxon>Alveolata</taxon>
        <taxon>Dinophyceae</taxon>
        <taxon>Suessiales</taxon>
        <taxon>Symbiodiniaceae</taxon>
        <taxon>Symbiodinium</taxon>
    </lineage>
</organism>
<dbReference type="OrthoDB" id="10267478at2759"/>